<feature type="domain" description="HAT C-terminal dimerisation" evidence="1">
    <location>
        <begin position="33"/>
        <end position="115"/>
    </location>
</feature>
<dbReference type="PANTHER" id="PTHR23272:SF193">
    <property type="entry name" value="OS07G0624100 PROTEIN"/>
    <property type="match status" value="1"/>
</dbReference>
<protein>
    <submittedName>
        <fullName evidence="2">HAT, C-terminal dimerization domain containing protein</fullName>
    </submittedName>
</protein>
<name>A0A2P5BSM7_PARAD</name>
<proteinExistence type="predicted"/>
<evidence type="ECO:0000313" key="2">
    <source>
        <dbReference type="EMBL" id="PON51802.1"/>
    </source>
</evidence>
<dbReference type="InterPro" id="IPR012337">
    <property type="entry name" value="RNaseH-like_sf"/>
</dbReference>
<sequence>IEADTRDVDTYTLFQNRLKQRLKAVDNLDNKTEVEKYLKKAFEDPCVIDFDILARWKVNSRRFKVISLIGQDVLDNPISTMASELAFSIRGRVIGQFRSGESLKHVKSLLRTQNWTRQTPLTDAREALEDVKALESGQYDY</sequence>
<gene>
    <name evidence="2" type="ORF">PanWU01x14_213720</name>
</gene>
<feature type="non-terminal residue" evidence="2">
    <location>
        <position position="1"/>
    </location>
</feature>
<accession>A0A2P5BSM7</accession>
<dbReference type="PANTHER" id="PTHR23272">
    <property type="entry name" value="BED FINGER-RELATED"/>
    <property type="match status" value="1"/>
</dbReference>
<dbReference type="SUPFAM" id="SSF53098">
    <property type="entry name" value="Ribonuclease H-like"/>
    <property type="match status" value="1"/>
</dbReference>
<dbReference type="AlphaFoldDB" id="A0A2P5BSM7"/>
<keyword evidence="3" id="KW-1185">Reference proteome</keyword>
<dbReference type="Proteomes" id="UP000237105">
    <property type="component" value="Unassembled WGS sequence"/>
</dbReference>
<reference evidence="3" key="1">
    <citation type="submission" date="2016-06" db="EMBL/GenBank/DDBJ databases">
        <title>Parallel loss of symbiosis genes in relatives of nitrogen-fixing non-legume Parasponia.</title>
        <authorList>
            <person name="Van Velzen R."/>
            <person name="Holmer R."/>
            <person name="Bu F."/>
            <person name="Rutten L."/>
            <person name="Van Zeijl A."/>
            <person name="Liu W."/>
            <person name="Santuari L."/>
            <person name="Cao Q."/>
            <person name="Sharma T."/>
            <person name="Shen D."/>
            <person name="Roswanjaya Y."/>
            <person name="Wardhani T."/>
            <person name="Kalhor M.S."/>
            <person name="Jansen J."/>
            <person name="Van den Hoogen J."/>
            <person name="Gungor B."/>
            <person name="Hartog M."/>
            <person name="Hontelez J."/>
            <person name="Verver J."/>
            <person name="Yang W.-C."/>
            <person name="Schijlen E."/>
            <person name="Repin R."/>
            <person name="Schilthuizen M."/>
            <person name="Schranz E."/>
            <person name="Heidstra R."/>
            <person name="Miyata K."/>
            <person name="Fedorova E."/>
            <person name="Kohlen W."/>
            <person name="Bisseling T."/>
            <person name="Smit S."/>
            <person name="Geurts R."/>
        </authorList>
    </citation>
    <scope>NUCLEOTIDE SEQUENCE [LARGE SCALE GENOMIC DNA]</scope>
    <source>
        <strain evidence="3">cv. WU1-14</strain>
    </source>
</reference>
<dbReference type="EMBL" id="JXTB01000228">
    <property type="protein sequence ID" value="PON51802.1"/>
    <property type="molecule type" value="Genomic_DNA"/>
</dbReference>
<comment type="caution">
    <text evidence="2">The sequence shown here is derived from an EMBL/GenBank/DDBJ whole genome shotgun (WGS) entry which is preliminary data.</text>
</comment>
<dbReference type="Pfam" id="PF05699">
    <property type="entry name" value="Dimer_Tnp_hAT"/>
    <property type="match status" value="1"/>
</dbReference>
<dbReference type="InterPro" id="IPR008906">
    <property type="entry name" value="HATC_C_dom"/>
</dbReference>
<organism evidence="2 3">
    <name type="scientific">Parasponia andersonii</name>
    <name type="common">Sponia andersonii</name>
    <dbReference type="NCBI Taxonomy" id="3476"/>
    <lineage>
        <taxon>Eukaryota</taxon>
        <taxon>Viridiplantae</taxon>
        <taxon>Streptophyta</taxon>
        <taxon>Embryophyta</taxon>
        <taxon>Tracheophyta</taxon>
        <taxon>Spermatophyta</taxon>
        <taxon>Magnoliopsida</taxon>
        <taxon>eudicotyledons</taxon>
        <taxon>Gunneridae</taxon>
        <taxon>Pentapetalae</taxon>
        <taxon>rosids</taxon>
        <taxon>fabids</taxon>
        <taxon>Rosales</taxon>
        <taxon>Cannabaceae</taxon>
        <taxon>Parasponia</taxon>
    </lineage>
</organism>
<dbReference type="OrthoDB" id="1301613at2759"/>
<evidence type="ECO:0000313" key="3">
    <source>
        <dbReference type="Proteomes" id="UP000237105"/>
    </source>
</evidence>
<dbReference type="GO" id="GO:0046983">
    <property type="term" value="F:protein dimerization activity"/>
    <property type="evidence" value="ECO:0007669"/>
    <property type="project" value="InterPro"/>
</dbReference>
<evidence type="ECO:0000259" key="1">
    <source>
        <dbReference type="Pfam" id="PF05699"/>
    </source>
</evidence>